<feature type="transmembrane region" description="Helical" evidence="5">
    <location>
        <begin position="349"/>
        <end position="368"/>
    </location>
</feature>
<sequence>MSNMMSVIRFTFRNRFLSKTSLVTTIIFAVIISIVINLPYIISLFSSNEVKAVGIAEGSRYSQDIAASLNQQEDGELKIVLLPDAGSPEANLQQAKGKIDSGEISGYLELVEERGTLVQAIYHSDGSLGTGEQSILTTVMQSVKTEAVVKELGLSQEQLVRLNTPVELKTMEISPQEGGMAEKDPGERAIAVGLVYVLLFLLFMSVMMYGNLVSTEVTAEKSSRVMEILISSISPMTQMFGKVIGMLLLGLAQIAIFAVVAAINLLLPHNIEVLSSMGIQLSQIPLPLIAGFFFFYLAGFLLYAFLFAAVGSLVSRTEDLGQAVTPLTFILLAGFYIGMFGLSSPDSTFVTVTSYIPFFTPMLMFLRIGLGDPVLWEVGLSIAILIVSIGFFGWLSAKIYRVGVLMYGKRPSLKEVRKAMKAYKV</sequence>
<organism evidence="7 8">
    <name type="scientific">Paenibacillus residui</name>
    <dbReference type="NCBI Taxonomy" id="629724"/>
    <lineage>
        <taxon>Bacteria</taxon>
        <taxon>Bacillati</taxon>
        <taxon>Bacillota</taxon>
        <taxon>Bacilli</taxon>
        <taxon>Bacillales</taxon>
        <taxon>Paenibacillaceae</taxon>
        <taxon>Paenibacillus</taxon>
    </lineage>
</organism>
<dbReference type="RefSeq" id="WP_379285509.1">
    <property type="nucleotide sequence ID" value="NZ_JBHTIU010000002.1"/>
</dbReference>
<comment type="caution">
    <text evidence="7">The sequence shown here is derived from an EMBL/GenBank/DDBJ whole genome shotgun (WGS) entry which is preliminary data.</text>
</comment>
<proteinExistence type="predicted"/>
<dbReference type="EMBL" id="JBHTIU010000002">
    <property type="protein sequence ID" value="MFD0867711.1"/>
    <property type="molecule type" value="Genomic_DNA"/>
</dbReference>
<feature type="transmembrane region" description="Helical" evidence="5">
    <location>
        <begin position="288"/>
        <end position="311"/>
    </location>
</feature>
<dbReference type="Proteomes" id="UP001597120">
    <property type="component" value="Unassembled WGS sequence"/>
</dbReference>
<keyword evidence="8" id="KW-1185">Reference proteome</keyword>
<keyword evidence="3 5" id="KW-1133">Transmembrane helix</keyword>
<gene>
    <name evidence="7" type="ORF">ACFQ03_00935</name>
</gene>
<keyword evidence="2 5" id="KW-0812">Transmembrane</keyword>
<feature type="transmembrane region" description="Helical" evidence="5">
    <location>
        <begin position="189"/>
        <end position="209"/>
    </location>
</feature>
<evidence type="ECO:0000256" key="4">
    <source>
        <dbReference type="ARBA" id="ARBA00023136"/>
    </source>
</evidence>
<dbReference type="Pfam" id="PF12698">
    <property type="entry name" value="ABC2_membrane_3"/>
    <property type="match status" value="1"/>
</dbReference>
<reference evidence="8" key="1">
    <citation type="journal article" date="2019" name="Int. J. Syst. Evol. Microbiol.">
        <title>The Global Catalogue of Microorganisms (GCM) 10K type strain sequencing project: providing services to taxonomists for standard genome sequencing and annotation.</title>
        <authorList>
            <consortium name="The Broad Institute Genomics Platform"/>
            <consortium name="The Broad Institute Genome Sequencing Center for Infectious Disease"/>
            <person name="Wu L."/>
            <person name="Ma J."/>
        </authorList>
    </citation>
    <scope>NUCLEOTIDE SEQUENCE [LARGE SCALE GENOMIC DNA]</scope>
    <source>
        <strain evidence="8">CCUG 57263</strain>
    </source>
</reference>
<accession>A0ABW3D5B0</accession>
<keyword evidence="4 5" id="KW-0472">Membrane</keyword>
<evidence type="ECO:0000259" key="6">
    <source>
        <dbReference type="Pfam" id="PF12698"/>
    </source>
</evidence>
<dbReference type="InterPro" id="IPR013525">
    <property type="entry name" value="ABC2_TM"/>
</dbReference>
<feature type="domain" description="ABC-2 type transporter transmembrane" evidence="6">
    <location>
        <begin position="19"/>
        <end position="397"/>
    </location>
</feature>
<comment type="subcellular location">
    <subcellularLocation>
        <location evidence="1">Membrane</location>
        <topology evidence="1">Multi-pass membrane protein</topology>
    </subcellularLocation>
</comment>
<feature type="transmembrane region" description="Helical" evidence="5">
    <location>
        <begin position="323"/>
        <end position="342"/>
    </location>
</feature>
<feature type="transmembrane region" description="Helical" evidence="5">
    <location>
        <begin position="243"/>
        <end position="267"/>
    </location>
</feature>
<evidence type="ECO:0000256" key="3">
    <source>
        <dbReference type="ARBA" id="ARBA00022989"/>
    </source>
</evidence>
<evidence type="ECO:0000256" key="2">
    <source>
        <dbReference type="ARBA" id="ARBA00022692"/>
    </source>
</evidence>
<feature type="transmembrane region" description="Helical" evidence="5">
    <location>
        <begin position="374"/>
        <end position="397"/>
    </location>
</feature>
<feature type="transmembrane region" description="Helical" evidence="5">
    <location>
        <begin position="20"/>
        <end position="42"/>
    </location>
</feature>
<protein>
    <submittedName>
        <fullName evidence="7">ABC transporter permease</fullName>
    </submittedName>
</protein>
<evidence type="ECO:0000256" key="5">
    <source>
        <dbReference type="SAM" id="Phobius"/>
    </source>
</evidence>
<name>A0ABW3D5B0_9BACL</name>
<evidence type="ECO:0000313" key="7">
    <source>
        <dbReference type="EMBL" id="MFD0867711.1"/>
    </source>
</evidence>
<evidence type="ECO:0000256" key="1">
    <source>
        <dbReference type="ARBA" id="ARBA00004141"/>
    </source>
</evidence>
<evidence type="ECO:0000313" key="8">
    <source>
        <dbReference type="Proteomes" id="UP001597120"/>
    </source>
</evidence>